<organism evidence="1 2">
    <name type="scientific">Caerostris extrusa</name>
    <name type="common">Bark spider</name>
    <name type="synonym">Caerostris bankana</name>
    <dbReference type="NCBI Taxonomy" id="172846"/>
    <lineage>
        <taxon>Eukaryota</taxon>
        <taxon>Metazoa</taxon>
        <taxon>Ecdysozoa</taxon>
        <taxon>Arthropoda</taxon>
        <taxon>Chelicerata</taxon>
        <taxon>Arachnida</taxon>
        <taxon>Araneae</taxon>
        <taxon>Araneomorphae</taxon>
        <taxon>Entelegynae</taxon>
        <taxon>Araneoidea</taxon>
        <taxon>Araneidae</taxon>
        <taxon>Caerostris</taxon>
    </lineage>
</organism>
<evidence type="ECO:0000313" key="2">
    <source>
        <dbReference type="Proteomes" id="UP001054945"/>
    </source>
</evidence>
<name>A0AAV4QIZ0_CAEEX</name>
<reference evidence="1 2" key="1">
    <citation type="submission" date="2021-06" db="EMBL/GenBank/DDBJ databases">
        <title>Caerostris extrusa draft genome.</title>
        <authorList>
            <person name="Kono N."/>
            <person name="Arakawa K."/>
        </authorList>
    </citation>
    <scope>NUCLEOTIDE SEQUENCE [LARGE SCALE GENOMIC DNA]</scope>
</reference>
<comment type="caution">
    <text evidence="1">The sequence shown here is derived from an EMBL/GenBank/DDBJ whole genome shotgun (WGS) entry which is preliminary data.</text>
</comment>
<accession>A0AAV4QIZ0</accession>
<dbReference type="AlphaFoldDB" id="A0AAV4QIZ0"/>
<dbReference type="EMBL" id="BPLR01006354">
    <property type="protein sequence ID" value="GIY09289.1"/>
    <property type="molecule type" value="Genomic_DNA"/>
</dbReference>
<evidence type="ECO:0000313" key="1">
    <source>
        <dbReference type="EMBL" id="GIY09289.1"/>
    </source>
</evidence>
<dbReference type="Proteomes" id="UP001054945">
    <property type="component" value="Unassembled WGS sequence"/>
</dbReference>
<protein>
    <submittedName>
        <fullName evidence="1">Uncharacterized protein</fullName>
    </submittedName>
</protein>
<gene>
    <name evidence="1" type="ORF">CEXT_141101</name>
</gene>
<sequence length="86" mass="9629">MIILIHILNTSAEQNIHPHPHPNSALTSSTSNLSLAMGGRRIGDRLKWEPTDLEKMRRIIIPKRRADNQKFNSAKVLLGGLKPKGK</sequence>
<keyword evidence="2" id="KW-1185">Reference proteome</keyword>
<proteinExistence type="predicted"/>